<feature type="transmembrane region" description="Helical" evidence="5">
    <location>
        <begin position="157"/>
        <end position="175"/>
    </location>
</feature>
<keyword evidence="2 5" id="KW-0812">Transmembrane</keyword>
<feature type="transmembrane region" description="Helical" evidence="5">
    <location>
        <begin position="387"/>
        <end position="404"/>
    </location>
</feature>
<feature type="signal peptide" evidence="6">
    <location>
        <begin position="1"/>
        <end position="23"/>
    </location>
</feature>
<feature type="transmembrane region" description="Helical" evidence="5">
    <location>
        <begin position="60"/>
        <end position="79"/>
    </location>
</feature>
<dbReference type="InterPro" id="IPR051533">
    <property type="entry name" value="WaaL-like"/>
</dbReference>
<dbReference type="RefSeq" id="WP_109868461.1">
    <property type="nucleotide sequence ID" value="NZ_QGNA01000001.1"/>
</dbReference>
<feature type="transmembrane region" description="Helical" evidence="5">
    <location>
        <begin position="117"/>
        <end position="137"/>
    </location>
</feature>
<keyword evidence="6" id="KW-0732">Signal</keyword>
<sequence length="410" mass="42864">MSAFLRSASFPLAVLLAVAPAMAVAQFRTMAPAVTIALALTLVAHWRNHRSVPWPRWTPLLAPALALLGWAAISSLWAIEPDRALGTVASLVALLLLGGAAARALEQDAPEHRSRLGGALVIGLCIGIPLLAFDHGSQNLFRLAVRGFPPWTPFVDFGLKPTVSLVALLLPLVLAVPAAPKLLRAALVLGGLAVALWLPGESAKIAAVAGLLAALAARFAPRLVARVAAAALALLFLAAPLLFAAVLDRAPNLAALPPSAAHRVLIWDFVEDRIAERPLLGWGMESSREIPGGAERFDRATLDRFGLTSPEARDWFGAEAARRLPLHTHNNALQIWLELGLVGAALAALVAASVMLAAGAMPFAPAALGVAVAGAATGQLSFGVWQAWWIASLVLVAVVLSALPRERPKG</sequence>
<evidence type="ECO:0000256" key="1">
    <source>
        <dbReference type="ARBA" id="ARBA00004141"/>
    </source>
</evidence>
<feature type="transmembrane region" description="Helical" evidence="5">
    <location>
        <begin position="85"/>
        <end position="105"/>
    </location>
</feature>
<keyword evidence="4 5" id="KW-0472">Membrane</keyword>
<gene>
    <name evidence="8" type="ORF">DFH01_00530</name>
</gene>
<comment type="subcellular location">
    <subcellularLocation>
        <location evidence="1">Membrane</location>
        <topology evidence="1">Multi-pass membrane protein</topology>
    </subcellularLocation>
</comment>
<dbReference type="EMBL" id="QGNA01000001">
    <property type="protein sequence ID" value="PWS37839.1"/>
    <property type="molecule type" value="Genomic_DNA"/>
</dbReference>
<comment type="caution">
    <text evidence="8">The sequence shown here is derived from an EMBL/GenBank/DDBJ whole genome shotgun (WGS) entry which is preliminary data.</text>
</comment>
<keyword evidence="9" id="KW-1185">Reference proteome</keyword>
<evidence type="ECO:0000256" key="6">
    <source>
        <dbReference type="SAM" id="SignalP"/>
    </source>
</evidence>
<feature type="transmembrane region" description="Helical" evidence="5">
    <location>
        <begin position="182"/>
        <end position="198"/>
    </location>
</feature>
<reference evidence="9" key="1">
    <citation type="submission" date="2018-05" db="EMBL/GenBank/DDBJ databases">
        <authorList>
            <person name="Du Z."/>
            <person name="Wang X."/>
        </authorList>
    </citation>
    <scope>NUCLEOTIDE SEQUENCE [LARGE SCALE GENOMIC DNA]</scope>
    <source>
        <strain evidence="9">CQN31</strain>
    </source>
</reference>
<dbReference type="OrthoDB" id="8050531at2"/>
<dbReference type="Pfam" id="PF04932">
    <property type="entry name" value="Wzy_C"/>
    <property type="match status" value="1"/>
</dbReference>
<evidence type="ECO:0000256" key="4">
    <source>
        <dbReference type="ARBA" id="ARBA00023136"/>
    </source>
</evidence>
<dbReference type="PANTHER" id="PTHR37422:SF13">
    <property type="entry name" value="LIPOPOLYSACCHARIDE BIOSYNTHESIS PROTEIN PA4999-RELATED"/>
    <property type="match status" value="1"/>
</dbReference>
<dbReference type="GO" id="GO:0016020">
    <property type="term" value="C:membrane"/>
    <property type="evidence" value="ECO:0007669"/>
    <property type="project" value="UniProtKB-SubCell"/>
</dbReference>
<evidence type="ECO:0000256" key="5">
    <source>
        <dbReference type="SAM" id="Phobius"/>
    </source>
</evidence>
<feature type="chain" id="PRO_5016307708" description="O-antigen ligase-related domain-containing protein" evidence="6">
    <location>
        <begin position="24"/>
        <end position="410"/>
    </location>
</feature>
<dbReference type="InterPro" id="IPR007016">
    <property type="entry name" value="O-antigen_ligase-rel_domated"/>
</dbReference>
<proteinExistence type="predicted"/>
<feature type="transmembrane region" description="Helical" evidence="5">
    <location>
        <begin position="33"/>
        <end position="48"/>
    </location>
</feature>
<evidence type="ECO:0000256" key="2">
    <source>
        <dbReference type="ARBA" id="ARBA00022692"/>
    </source>
</evidence>
<accession>A0A317FIQ7</accession>
<feature type="transmembrane region" description="Helical" evidence="5">
    <location>
        <begin position="335"/>
        <end position="356"/>
    </location>
</feature>
<dbReference type="Proteomes" id="UP000245765">
    <property type="component" value="Unassembled WGS sequence"/>
</dbReference>
<evidence type="ECO:0000313" key="8">
    <source>
        <dbReference type="EMBL" id="PWS37839.1"/>
    </source>
</evidence>
<feature type="domain" description="O-antigen ligase-related" evidence="7">
    <location>
        <begin position="193"/>
        <end position="347"/>
    </location>
</feature>
<name>A0A317FIQ7_9PROT</name>
<protein>
    <recommendedName>
        <fullName evidence="7">O-antigen ligase-related domain-containing protein</fullName>
    </recommendedName>
</protein>
<evidence type="ECO:0000256" key="3">
    <source>
        <dbReference type="ARBA" id="ARBA00022989"/>
    </source>
</evidence>
<dbReference type="PANTHER" id="PTHR37422">
    <property type="entry name" value="TEICHURONIC ACID BIOSYNTHESIS PROTEIN TUAE"/>
    <property type="match status" value="1"/>
</dbReference>
<feature type="transmembrane region" description="Helical" evidence="5">
    <location>
        <begin position="227"/>
        <end position="247"/>
    </location>
</feature>
<keyword evidence="3 5" id="KW-1133">Transmembrane helix</keyword>
<dbReference type="AlphaFoldDB" id="A0A317FIQ7"/>
<organism evidence="8 9">
    <name type="scientific">Falsiroseomonas bella</name>
    <dbReference type="NCBI Taxonomy" id="2184016"/>
    <lineage>
        <taxon>Bacteria</taxon>
        <taxon>Pseudomonadati</taxon>
        <taxon>Pseudomonadota</taxon>
        <taxon>Alphaproteobacteria</taxon>
        <taxon>Acetobacterales</taxon>
        <taxon>Roseomonadaceae</taxon>
        <taxon>Falsiroseomonas</taxon>
    </lineage>
</organism>
<evidence type="ECO:0000313" key="9">
    <source>
        <dbReference type="Proteomes" id="UP000245765"/>
    </source>
</evidence>
<evidence type="ECO:0000259" key="7">
    <source>
        <dbReference type="Pfam" id="PF04932"/>
    </source>
</evidence>